<evidence type="ECO:0000256" key="11">
    <source>
        <dbReference type="ARBA" id="ARBA00040752"/>
    </source>
</evidence>
<dbReference type="GO" id="GO:0071555">
    <property type="term" value="P:cell wall organization"/>
    <property type="evidence" value="ECO:0007669"/>
    <property type="project" value="UniProtKB-KW"/>
</dbReference>
<evidence type="ECO:0000256" key="9">
    <source>
        <dbReference type="ARBA" id="ARBA00023163"/>
    </source>
</evidence>
<dbReference type="PANTHER" id="PTHR33392">
    <property type="entry name" value="POLYISOPRENYL-TEICHOIC ACID--PEPTIDOGLYCAN TEICHOIC ACID TRANSFERASE TAGU"/>
    <property type="match status" value="1"/>
</dbReference>
<gene>
    <name evidence="13" type="ORF">HFZ78_20285</name>
</gene>
<evidence type="ECO:0000256" key="5">
    <source>
        <dbReference type="ARBA" id="ARBA00022968"/>
    </source>
</evidence>
<dbReference type="Proteomes" id="UP000501868">
    <property type="component" value="Chromosome"/>
</dbReference>
<dbReference type="AlphaFoldDB" id="A0A6H1P649"/>
<dbReference type="InterPro" id="IPR050922">
    <property type="entry name" value="LytR/CpsA/Psr_CW_biosynth"/>
</dbReference>
<dbReference type="Gene3D" id="3.40.630.190">
    <property type="entry name" value="LCP protein"/>
    <property type="match status" value="1"/>
</dbReference>
<keyword evidence="8" id="KW-0472">Membrane</keyword>
<evidence type="ECO:0000256" key="3">
    <source>
        <dbReference type="ARBA" id="ARBA00022475"/>
    </source>
</evidence>
<keyword evidence="4" id="KW-0812">Transmembrane</keyword>
<comment type="subcellular location">
    <subcellularLocation>
        <location evidence="1">Cell membrane</location>
        <topology evidence="1">Single-pass type II membrane protein</topology>
    </subcellularLocation>
</comment>
<evidence type="ECO:0000313" key="14">
    <source>
        <dbReference type="Proteomes" id="UP000501868"/>
    </source>
</evidence>
<comment type="similarity">
    <text evidence="2">Belongs to the LytR/CpsA/Psr (LCP) family.</text>
</comment>
<dbReference type="EMBL" id="CP051128">
    <property type="protein sequence ID" value="QIZ08751.1"/>
    <property type="molecule type" value="Genomic_DNA"/>
</dbReference>
<evidence type="ECO:0000256" key="6">
    <source>
        <dbReference type="ARBA" id="ARBA00022989"/>
    </source>
</evidence>
<accession>A0A6H1P649</accession>
<evidence type="ECO:0000256" key="10">
    <source>
        <dbReference type="ARBA" id="ARBA00037178"/>
    </source>
</evidence>
<feature type="domain" description="Cell envelope-related transcriptional attenuator" evidence="12">
    <location>
        <begin position="61"/>
        <end position="205"/>
    </location>
</feature>
<keyword evidence="3" id="KW-1003">Cell membrane</keyword>
<reference evidence="13 14" key="1">
    <citation type="submission" date="2020-04" db="EMBL/GenBank/DDBJ databases">
        <title>Genome-Wide Identification of 5-Methylcytosine Sites in Bacterial Genomes By High-Throughput Sequencing of MspJI Restriction Fragments.</title>
        <authorList>
            <person name="Wu V."/>
        </authorList>
    </citation>
    <scope>NUCLEOTIDE SEQUENCE [LARGE SCALE GENOMIC DNA]</scope>
    <source>
        <strain evidence="13 14">S2</strain>
    </source>
</reference>
<comment type="function">
    <text evidence="10">Involved in SarA attenuation. Affects resistance to oxacillin and teicoplanin, as well as the synthesis of virulence factors.</text>
</comment>
<dbReference type="NCBIfam" id="TIGR00350">
    <property type="entry name" value="lytR_cpsA_psr"/>
    <property type="match status" value="1"/>
</dbReference>
<protein>
    <recommendedName>
        <fullName evidence="11">Regulatory protein MsrR</fullName>
    </recommendedName>
</protein>
<reference evidence="13 14" key="2">
    <citation type="submission" date="2020-04" db="EMBL/GenBank/DDBJ databases">
        <authorList>
            <person name="Fomenkov A."/>
            <person name="Anton B.P."/>
            <person name="Roberts R.J."/>
        </authorList>
    </citation>
    <scope>NUCLEOTIDE SEQUENCE [LARGE SCALE GENOMIC DNA]</scope>
    <source>
        <strain evidence="13 14">S2</strain>
    </source>
</reference>
<keyword evidence="7" id="KW-0805">Transcription regulation</keyword>
<evidence type="ECO:0000256" key="4">
    <source>
        <dbReference type="ARBA" id="ARBA00022692"/>
    </source>
</evidence>
<dbReference type="GO" id="GO:0005886">
    <property type="term" value="C:plasma membrane"/>
    <property type="evidence" value="ECO:0007669"/>
    <property type="project" value="UniProtKB-SubCell"/>
</dbReference>
<evidence type="ECO:0000313" key="13">
    <source>
        <dbReference type="EMBL" id="QIZ08751.1"/>
    </source>
</evidence>
<evidence type="ECO:0000256" key="2">
    <source>
        <dbReference type="ARBA" id="ARBA00006068"/>
    </source>
</evidence>
<dbReference type="Pfam" id="PF03816">
    <property type="entry name" value="LytR_cpsA_psr"/>
    <property type="match status" value="1"/>
</dbReference>
<keyword evidence="5" id="KW-0735">Signal-anchor</keyword>
<proteinExistence type="inferred from homology"/>
<keyword evidence="6" id="KW-1133">Transmembrane helix</keyword>
<dbReference type="InterPro" id="IPR004474">
    <property type="entry name" value="LytR_CpsA_psr"/>
</dbReference>
<evidence type="ECO:0000259" key="12">
    <source>
        <dbReference type="Pfam" id="PF03816"/>
    </source>
</evidence>
<evidence type="ECO:0000256" key="1">
    <source>
        <dbReference type="ARBA" id="ARBA00004401"/>
    </source>
</evidence>
<evidence type="ECO:0000256" key="8">
    <source>
        <dbReference type="ARBA" id="ARBA00023136"/>
    </source>
</evidence>
<keyword evidence="9" id="KW-0804">Transcription</keyword>
<name>A0A6H1P649_PRIMG</name>
<evidence type="ECO:0000256" key="7">
    <source>
        <dbReference type="ARBA" id="ARBA00023015"/>
    </source>
</evidence>
<organism evidence="13 14">
    <name type="scientific">Priestia megaterium</name>
    <name type="common">Bacillus megaterium</name>
    <dbReference type="NCBI Taxonomy" id="1404"/>
    <lineage>
        <taxon>Bacteria</taxon>
        <taxon>Bacillati</taxon>
        <taxon>Bacillota</taxon>
        <taxon>Bacilli</taxon>
        <taxon>Bacillales</taxon>
        <taxon>Bacillaceae</taxon>
        <taxon>Priestia</taxon>
    </lineage>
</organism>
<sequence length="303" mass="34396">MIILLSIFLGGCSAGNLSDQNQVQPSSPSQNEDSTIHKDKKGMMNFLLIGSDSRGETQSFSDAIIIAQYVPKEGNIKLISLMRDSYVKIPGHRKGYDKLNMAYFIGGNELLKKTIYQNFGIKVDHSVSIDFEGFANFIDLIAPEGITVNVSQKMIDDFNMKVKPGENALKGRELLKYVRFRHDDESDFGRVRRQQEVLVKVKEQLRNKFSHFESLAALPDFVDQGLNHVESDMEKGEILSVLSKLVFYPVKNIDSLRIPVKNTFVNKTYPHAGTVLELNLEENREALKDFLLKPSPVNREYNY</sequence>
<dbReference type="PANTHER" id="PTHR33392:SF8">
    <property type="entry name" value="REGULATORY PROTEIN MSRR"/>
    <property type="match status" value="1"/>
</dbReference>